<dbReference type="InterPro" id="IPR036259">
    <property type="entry name" value="MFS_trans_sf"/>
</dbReference>
<evidence type="ECO:0000313" key="8">
    <source>
        <dbReference type="Proteomes" id="UP000433071"/>
    </source>
</evidence>
<dbReference type="InterPro" id="IPR020846">
    <property type="entry name" value="MFS_dom"/>
</dbReference>
<feature type="transmembrane region" description="Helical" evidence="5">
    <location>
        <begin position="281"/>
        <end position="299"/>
    </location>
</feature>
<feature type="transmembrane region" description="Helical" evidence="5">
    <location>
        <begin position="216"/>
        <end position="237"/>
    </location>
</feature>
<dbReference type="PANTHER" id="PTHR23514:SF13">
    <property type="entry name" value="INNER MEMBRANE PROTEIN YBJJ"/>
    <property type="match status" value="1"/>
</dbReference>
<evidence type="ECO:0000256" key="4">
    <source>
        <dbReference type="ARBA" id="ARBA00023136"/>
    </source>
</evidence>
<feature type="domain" description="Major facilitator superfamily (MFS) profile" evidence="6">
    <location>
        <begin position="7"/>
        <end position="392"/>
    </location>
</feature>
<dbReference type="Proteomes" id="UP000433071">
    <property type="component" value="Unassembled WGS sequence"/>
</dbReference>
<feature type="transmembrane region" description="Helical" evidence="5">
    <location>
        <begin position="49"/>
        <end position="68"/>
    </location>
</feature>
<dbReference type="AlphaFoldDB" id="A0A6I3MJJ7"/>
<dbReference type="PANTHER" id="PTHR23514">
    <property type="entry name" value="BYPASS OF STOP CODON PROTEIN 6"/>
    <property type="match status" value="1"/>
</dbReference>
<organism evidence="7 8">
    <name type="scientific">Agromyces bracchium</name>
    <dbReference type="NCBI Taxonomy" id="88376"/>
    <lineage>
        <taxon>Bacteria</taxon>
        <taxon>Bacillati</taxon>
        <taxon>Actinomycetota</taxon>
        <taxon>Actinomycetes</taxon>
        <taxon>Micrococcales</taxon>
        <taxon>Microbacteriaceae</taxon>
        <taxon>Agromyces</taxon>
    </lineage>
</organism>
<feature type="transmembrane region" description="Helical" evidence="5">
    <location>
        <begin position="339"/>
        <end position="360"/>
    </location>
</feature>
<feature type="transmembrane region" description="Helical" evidence="5">
    <location>
        <begin position="134"/>
        <end position="158"/>
    </location>
</feature>
<dbReference type="RefSeq" id="WP_155053433.1">
    <property type="nucleotide sequence ID" value="NZ_BAAAIB010000007.1"/>
</dbReference>
<dbReference type="Gene3D" id="1.20.1250.20">
    <property type="entry name" value="MFS general substrate transporter like domains"/>
    <property type="match status" value="2"/>
</dbReference>
<dbReference type="GO" id="GO:0005886">
    <property type="term" value="C:plasma membrane"/>
    <property type="evidence" value="ECO:0007669"/>
    <property type="project" value="UniProtKB-SubCell"/>
</dbReference>
<dbReference type="GO" id="GO:0022857">
    <property type="term" value="F:transmembrane transporter activity"/>
    <property type="evidence" value="ECO:0007669"/>
    <property type="project" value="InterPro"/>
</dbReference>
<name>A0A6I3MJJ7_9MICO</name>
<reference evidence="7 8" key="1">
    <citation type="submission" date="2019-11" db="EMBL/GenBank/DDBJ databases">
        <title>Agromyces kandeliae sp. nov., isolated from mangrove soil.</title>
        <authorList>
            <person name="Wang R."/>
        </authorList>
    </citation>
    <scope>NUCLEOTIDE SEQUENCE [LARGE SCALE GENOMIC DNA]</scope>
    <source>
        <strain evidence="7 8">JCM 11433</strain>
    </source>
</reference>
<dbReference type="EMBL" id="WMLB01000046">
    <property type="protein sequence ID" value="MTH70413.1"/>
    <property type="molecule type" value="Genomic_DNA"/>
</dbReference>
<feature type="transmembrane region" description="Helical" evidence="5">
    <location>
        <begin position="164"/>
        <end position="186"/>
    </location>
</feature>
<keyword evidence="4 5" id="KW-0472">Membrane</keyword>
<dbReference type="CDD" id="cd17393">
    <property type="entry name" value="MFS_MosC_like"/>
    <property type="match status" value="1"/>
</dbReference>
<evidence type="ECO:0000256" key="2">
    <source>
        <dbReference type="ARBA" id="ARBA00022692"/>
    </source>
</evidence>
<dbReference type="OrthoDB" id="9809599at2"/>
<sequence length="418" mass="42393">MSANTMGSRRLALGVLFFAPGVVIASWVTRTPAIRDALDASTAEMGLAMFGLAIGSMTGILFSGSLVARFGTRPVLLLGASGSALSLPVVAGGSMSGELLLVAIGLSICGLGLGSAEVAMNVDGGEVEQLTRRSFLPLMHGCFSLGTAVGAAIGMVLAAVATPVAWHLFGASAACLVGVLLAIGAIPRGVGQRLTSSPEQPRRVPTMSSLLRDRRIQLIGVIILAMALAEGTANDWLPLIMVDGHGFDPAWSSGIFAIFAISMTIGRFAGSTLVNRLGRRVVLAVSGIAAGIGLAAVSFSPSPELAVAAVVLWGLGASLGFPVALSAAGDSGPDSAARLSLIATVGYIAFLVGPPVLGYFGEHLGLRAALLIPFSLVAVAVAVTFLTPWDARSEERLDAGTVPDIVDEGVAARQSPGT</sequence>
<keyword evidence="2 5" id="KW-0812">Transmembrane</keyword>
<evidence type="ECO:0000256" key="5">
    <source>
        <dbReference type="SAM" id="Phobius"/>
    </source>
</evidence>
<keyword evidence="3 5" id="KW-1133">Transmembrane helix</keyword>
<feature type="transmembrane region" description="Helical" evidence="5">
    <location>
        <begin position="305"/>
        <end position="327"/>
    </location>
</feature>
<evidence type="ECO:0000256" key="3">
    <source>
        <dbReference type="ARBA" id="ARBA00022989"/>
    </source>
</evidence>
<dbReference type="Pfam" id="PF07690">
    <property type="entry name" value="MFS_1"/>
    <property type="match status" value="1"/>
</dbReference>
<proteinExistence type="predicted"/>
<dbReference type="InterPro" id="IPR051788">
    <property type="entry name" value="MFS_Transporter"/>
</dbReference>
<evidence type="ECO:0000313" key="7">
    <source>
        <dbReference type="EMBL" id="MTH70413.1"/>
    </source>
</evidence>
<dbReference type="PROSITE" id="PS50850">
    <property type="entry name" value="MFS"/>
    <property type="match status" value="1"/>
</dbReference>
<feature type="transmembrane region" description="Helical" evidence="5">
    <location>
        <begin position="249"/>
        <end position="269"/>
    </location>
</feature>
<protein>
    <submittedName>
        <fullName evidence="7">MFS transporter</fullName>
    </submittedName>
</protein>
<comment type="caution">
    <text evidence="7">The sequence shown here is derived from an EMBL/GenBank/DDBJ whole genome shotgun (WGS) entry which is preliminary data.</text>
</comment>
<evidence type="ECO:0000256" key="1">
    <source>
        <dbReference type="ARBA" id="ARBA00004651"/>
    </source>
</evidence>
<evidence type="ECO:0000259" key="6">
    <source>
        <dbReference type="PROSITE" id="PS50850"/>
    </source>
</evidence>
<gene>
    <name evidence="7" type="ORF">GJ743_18780</name>
</gene>
<dbReference type="SUPFAM" id="SSF103473">
    <property type="entry name" value="MFS general substrate transporter"/>
    <property type="match status" value="1"/>
</dbReference>
<accession>A0A6I3MJJ7</accession>
<comment type="subcellular location">
    <subcellularLocation>
        <location evidence="1">Cell membrane</location>
        <topology evidence="1">Multi-pass membrane protein</topology>
    </subcellularLocation>
</comment>
<dbReference type="InterPro" id="IPR011701">
    <property type="entry name" value="MFS"/>
</dbReference>
<feature type="transmembrane region" description="Helical" evidence="5">
    <location>
        <begin position="99"/>
        <end position="122"/>
    </location>
</feature>
<feature type="transmembrane region" description="Helical" evidence="5">
    <location>
        <begin position="75"/>
        <end position="93"/>
    </location>
</feature>
<feature type="transmembrane region" description="Helical" evidence="5">
    <location>
        <begin position="366"/>
        <end position="386"/>
    </location>
</feature>
<keyword evidence="8" id="KW-1185">Reference proteome</keyword>